<dbReference type="SUPFAM" id="SSF46955">
    <property type="entry name" value="Putative DNA-binding domain"/>
    <property type="match status" value="1"/>
</dbReference>
<keyword evidence="2" id="KW-0238">DNA-binding</keyword>
<dbReference type="GO" id="GO:0003700">
    <property type="term" value="F:DNA-binding transcription factor activity"/>
    <property type="evidence" value="ECO:0007669"/>
    <property type="project" value="InterPro"/>
</dbReference>
<comment type="caution">
    <text evidence="5">The sequence shown here is derived from an EMBL/GenBank/DDBJ whole genome shotgun (WGS) entry which is preliminary data.</text>
</comment>
<feature type="non-terminal residue" evidence="5">
    <location>
        <position position="42"/>
    </location>
</feature>
<evidence type="ECO:0000256" key="3">
    <source>
        <dbReference type="ARBA" id="ARBA00023163"/>
    </source>
</evidence>
<dbReference type="SMART" id="SM00422">
    <property type="entry name" value="HTH_MERR"/>
    <property type="match status" value="1"/>
</dbReference>
<dbReference type="AlphaFoldDB" id="A0A2J5PVZ4"/>
<dbReference type="InterPro" id="IPR000551">
    <property type="entry name" value="MerR-type_HTH_dom"/>
</dbReference>
<dbReference type="InterPro" id="IPR047057">
    <property type="entry name" value="MerR_fam"/>
</dbReference>
<organism evidence="5 6">
    <name type="scientific">Klebsiella michiganensis</name>
    <dbReference type="NCBI Taxonomy" id="1134687"/>
    <lineage>
        <taxon>Bacteria</taxon>
        <taxon>Pseudomonadati</taxon>
        <taxon>Pseudomonadota</taxon>
        <taxon>Gammaproteobacteria</taxon>
        <taxon>Enterobacterales</taxon>
        <taxon>Enterobacteriaceae</taxon>
        <taxon>Klebsiella/Raoultella group</taxon>
        <taxon>Klebsiella</taxon>
    </lineage>
</organism>
<reference evidence="5 6" key="1">
    <citation type="submission" date="2017-11" db="EMBL/GenBank/DDBJ databases">
        <authorList>
            <person name="Han C.G."/>
        </authorList>
    </citation>
    <scope>NUCLEOTIDE SEQUENCE [LARGE SCALE GENOMIC DNA]</scope>
    <source>
        <strain evidence="5 6">A10</strain>
    </source>
</reference>
<evidence type="ECO:0000259" key="4">
    <source>
        <dbReference type="PROSITE" id="PS50937"/>
    </source>
</evidence>
<sequence length="42" mass="4858">MTYSIGEFAQLCGINATTLRAWQRRYGLLKPQRTDGGHRLYN</sequence>
<dbReference type="PROSITE" id="PS50937">
    <property type="entry name" value="HTH_MERR_2"/>
    <property type="match status" value="1"/>
</dbReference>
<evidence type="ECO:0000256" key="1">
    <source>
        <dbReference type="ARBA" id="ARBA00023015"/>
    </source>
</evidence>
<keyword evidence="1" id="KW-0805">Transcription regulation</keyword>
<dbReference type="Pfam" id="PF00376">
    <property type="entry name" value="MerR"/>
    <property type="match status" value="1"/>
</dbReference>
<gene>
    <name evidence="5" type="ORF">CWN49_13235</name>
</gene>
<dbReference type="InterPro" id="IPR009061">
    <property type="entry name" value="DNA-bd_dom_put_sf"/>
</dbReference>
<dbReference type="PANTHER" id="PTHR30204">
    <property type="entry name" value="REDOX-CYCLING DRUG-SENSING TRANSCRIPTIONAL ACTIVATOR SOXR"/>
    <property type="match status" value="1"/>
</dbReference>
<keyword evidence="3" id="KW-0804">Transcription</keyword>
<evidence type="ECO:0000313" key="5">
    <source>
        <dbReference type="EMBL" id="PLO69920.1"/>
    </source>
</evidence>
<evidence type="ECO:0000313" key="6">
    <source>
        <dbReference type="Proteomes" id="UP000234667"/>
    </source>
</evidence>
<accession>A0A2J5PVZ4</accession>
<name>A0A2J5PVZ4_9ENTR</name>
<evidence type="ECO:0000256" key="2">
    <source>
        <dbReference type="ARBA" id="ARBA00023125"/>
    </source>
</evidence>
<dbReference type="PANTHER" id="PTHR30204:SF67">
    <property type="entry name" value="HTH-TYPE TRANSCRIPTIONAL REGULATOR MLRA-RELATED"/>
    <property type="match status" value="1"/>
</dbReference>
<feature type="domain" description="HTH merR-type" evidence="4">
    <location>
        <begin position="2"/>
        <end position="42"/>
    </location>
</feature>
<protein>
    <submittedName>
        <fullName evidence="5">Helix-turn-helix-type transcriptional regulator</fullName>
    </submittedName>
</protein>
<dbReference type="EMBL" id="PIDR01000348">
    <property type="protein sequence ID" value="PLO69920.1"/>
    <property type="molecule type" value="Genomic_DNA"/>
</dbReference>
<dbReference type="Proteomes" id="UP000234667">
    <property type="component" value="Unassembled WGS sequence"/>
</dbReference>
<dbReference type="Gene3D" id="1.10.1660.10">
    <property type="match status" value="1"/>
</dbReference>
<reference evidence="5 6" key="2">
    <citation type="submission" date="2018-01" db="EMBL/GenBank/DDBJ databases">
        <title>Genomic study of Klebsiella pneumoniae.</title>
        <authorList>
            <person name="Yang Y."/>
            <person name="Bicalho R."/>
        </authorList>
    </citation>
    <scope>NUCLEOTIDE SEQUENCE [LARGE SCALE GENOMIC DNA]</scope>
    <source>
        <strain evidence="5 6">A10</strain>
    </source>
</reference>
<proteinExistence type="predicted"/>
<dbReference type="PROSITE" id="PS00552">
    <property type="entry name" value="HTH_MERR_1"/>
    <property type="match status" value="1"/>
</dbReference>
<dbReference type="GO" id="GO:0003677">
    <property type="term" value="F:DNA binding"/>
    <property type="evidence" value="ECO:0007669"/>
    <property type="project" value="UniProtKB-KW"/>
</dbReference>